<reference evidence="7" key="1">
    <citation type="journal article" date="2023" name="Mol. Biol. Evol.">
        <title>Third-Generation Sequencing Reveals the Adaptive Role of the Epigenome in Three Deep-Sea Polychaetes.</title>
        <authorList>
            <person name="Perez M."/>
            <person name="Aroh O."/>
            <person name="Sun Y."/>
            <person name="Lan Y."/>
            <person name="Juniper S.K."/>
            <person name="Young C.R."/>
            <person name="Angers B."/>
            <person name="Qian P.Y."/>
        </authorList>
    </citation>
    <scope>NUCLEOTIDE SEQUENCE</scope>
    <source>
        <strain evidence="7">R07B-5</strain>
    </source>
</reference>
<evidence type="ECO:0000256" key="5">
    <source>
        <dbReference type="PROSITE-ProRule" id="PRU00076"/>
    </source>
</evidence>
<accession>A0AAD9JA41</accession>
<comment type="caution">
    <text evidence="5">Lacks conserved residue(s) required for the propagation of feature annotation.</text>
</comment>
<name>A0AAD9JA41_RIDPI</name>
<dbReference type="InterPro" id="IPR001881">
    <property type="entry name" value="EGF-like_Ca-bd_dom"/>
</dbReference>
<feature type="disulfide bond" evidence="5">
    <location>
        <begin position="149"/>
        <end position="158"/>
    </location>
</feature>
<evidence type="ECO:0000256" key="1">
    <source>
        <dbReference type="ARBA" id="ARBA00022536"/>
    </source>
</evidence>
<gene>
    <name evidence="7" type="ORF">NP493_3012g00000</name>
</gene>
<evidence type="ECO:0000259" key="6">
    <source>
        <dbReference type="PROSITE" id="PS50026"/>
    </source>
</evidence>
<dbReference type="PROSITE" id="PS00010">
    <property type="entry name" value="ASX_HYDROXYL"/>
    <property type="match status" value="1"/>
</dbReference>
<dbReference type="GO" id="GO:0005509">
    <property type="term" value="F:calcium ion binding"/>
    <property type="evidence" value="ECO:0007669"/>
    <property type="project" value="InterPro"/>
</dbReference>
<dbReference type="CDD" id="cd00054">
    <property type="entry name" value="EGF_CA"/>
    <property type="match status" value="1"/>
</dbReference>
<dbReference type="Pfam" id="PF12661">
    <property type="entry name" value="hEGF"/>
    <property type="match status" value="1"/>
</dbReference>
<dbReference type="Pfam" id="PF00008">
    <property type="entry name" value="EGF"/>
    <property type="match status" value="1"/>
</dbReference>
<dbReference type="SUPFAM" id="SSF57196">
    <property type="entry name" value="EGF/Laminin"/>
    <property type="match status" value="1"/>
</dbReference>
<dbReference type="Gene3D" id="2.10.25.10">
    <property type="entry name" value="Laminin"/>
    <property type="match status" value="1"/>
</dbReference>
<dbReference type="InterPro" id="IPR000152">
    <property type="entry name" value="EGF-type_Asp/Asn_hydroxyl_site"/>
</dbReference>
<dbReference type="InterPro" id="IPR000742">
    <property type="entry name" value="EGF"/>
</dbReference>
<sequence length="164" mass="17964">MFVSCRSEQTFCEIQRPCQNGGTCIDRGEDNYLCVCPKCNCSDAEPFDNCTIDKTKICTGQNTNPFTLIPHPYDCKKFVNCSKNGGFNDESFVSDYEDGNHVFDPQAKGSALADSVPCAKQIDVKLCGDVKCANNGTCMDSMSGFKCTCQSGYKGLKCEEGKFL</sequence>
<dbReference type="AlphaFoldDB" id="A0AAD9JA41"/>
<dbReference type="FunFam" id="2.10.25.10:FF:000066">
    <property type="entry name" value="FAT atypical cadherin 4"/>
    <property type="match status" value="1"/>
</dbReference>
<keyword evidence="8" id="KW-1185">Reference proteome</keyword>
<dbReference type="SMART" id="SM00179">
    <property type="entry name" value="EGF_CA"/>
    <property type="match status" value="1"/>
</dbReference>
<feature type="domain" description="EGF-like" evidence="6">
    <location>
        <begin position="8"/>
        <end position="40"/>
    </location>
</feature>
<evidence type="ECO:0000256" key="3">
    <source>
        <dbReference type="ARBA" id="ARBA00022737"/>
    </source>
</evidence>
<dbReference type="PROSITE" id="PS00022">
    <property type="entry name" value="EGF_1"/>
    <property type="match status" value="1"/>
</dbReference>
<proteinExistence type="predicted"/>
<comment type="caution">
    <text evidence="7">The sequence shown here is derived from an EMBL/GenBank/DDBJ whole genome shotgun (WGS) entry which is preliminary data.</text>
</comment>
<dbReference type="EMBL" id="JAODUO010003000">
    <property type="protein sequence ID" value="KAK2149298.1"/>
    <property type="molecule type" value="Genomic_DNA"/>
</dbReference>
<dbReference type="SMART" id="SM00181">
    <property type="entry name" value="EGF"/>
    <property type="match status" value="2"/>
</dbReference>
<dbReference type="InterPro" id="IPR013032">
    <property type="entry name" value="EGF-like_CS"/>
</dbReference>
<evidence type="ECO:0000313" key="8">
    <source>
        <dbReference type="Proteomes" id="UP001209878"/>
    </source>
</evidence>
<evidence type="ECO:0000256" key="4">
    <source>
        <dbReference type="ARBA" id="ARBA00023157"/>
    </source>
</evidence>
<dbReference type="PROSITE" id="PS01186">
    <property type="entry name" value="EGF_2"/>
    <property type="match status" value="1"/>
</dbReference>
<protein>
    <recommendedName>
        <fullName evidence="6">EGF-like domain-containing protein</fullName>
    </recommendedName>
</protein>
<evidence type="ECO:0000313" key="7">
    <source>
        <dbReference type="EMBL" id="KAK2149298.1"/>
    </source>
</evidence>
<keyword evidence="3" id="KW-0677">Repeat</keyword>
<evidence type="ECO:0000256" key="2">
    <source>
        <dbReference type="ARBA" id="ARBA00022729"/>
    </source>
</evidence>
<feature type="domain" description="EGF-like" evidence="6">
    <location>
        <begin position="123"/>
        <end position="159"/>
    </location>
</feature>
<dbReference type="Proteomes" id="UP001209878">
    <property type="component" value="Unassembled WGS sequence"/>
</dbReference>
<keyword evidence="2" id="KW-0732">Signal</keyword>
<keyword evidence="1 5" id="KW-0245">EGF-like domain</keyword>
<keyword evidence="4 5" id="KW-1015">Disulfide bond</keyword>
<organism evidence="7 8">
    <name type="scientific">Ridgeia piscesae</name>
    <name type="common">Tubeworm</name>
    <dbReference type="NCBI Taxonomy" id="27915"/>
    <lineage>
        <taxon>Eukaryota</taxon>
        <taxon>Metazoa</taxon>
        <taxon>Spiralia</taxon>
        <taxon>Lophotrochozoa</taxon>
        <taxon>Annelida</taxon>
        <taxon>Polychaeta</taxon>
        <taxon>Sedentaria</taxon>
        <taxon>Canalipalpata</taxon>
        <taxon>Sabellida</taxon>
        <taxon>Siboglinidae</taxon>
        <taxon>Ridgeia</taxon>
    </lineage>
</organism>
<dbReference type="PROSITE" id="PS50026">
    <property type="entry name" value="EGF_3"/>
    <property type="match status" value="2"/>
</dbReference>